<feature type="domain" description="Ionotropic glutamate receptor L-glutamate and glycine-binding" evidence="20">
    <location>
        <begin position="494"/>
        <end position="559"/>
    </location>
</feature>
<dbReference type="Pfam" id="PF01094">
    <property type="entry name" value="ANF_receptor"/>
    <property type="match status" value="1"/>
</dbReference>
<keyword evidence="6" id="KW-0770">Synapse</keyword>
<dbReference type="AlphaFoldDB" id="A0A5E4MP06"/>
<dbReference type="SMART" id="SM00918">
    <property type="entry name" value="Lig_chan-Glu_bd"/>
    <property type="match status" value="1"/>
</dbReference>
<feature type="transmembrane region" description="Helical" evidence="18">
    <location>
        <begin position="875"/>
        <end position="899"/>
    </location>
</feature>
<reference evidence="21 22" key="1">
    <citation type="submission" date="2019-08" db="EMBL/GenBank/DDBJ databases">
        <authorList>
            <person name="Alioto T."/>
            <person name="Alioto T."/>
            <person name="Gomez Garrido J."/>
        </authorList>
    </citation>
    <scope>NUCLEOTIDE SEQUENCE [LARGE SCALE GENOMIC DNA]</scope>
</reference>
<keyword evidence="2" id="KW-0813">Transport</keyword>
<feature type="transmembrane region" description="Helical" evidence="18">
    <location>
        <begin position="615"/>
        <end position="634"/>
    </location>
</feature>
<dbReference type="Gene3D" id="1.10.287.70">
    <property type="match status" value="1"/>
</dbReference>
<organism evidence="21 22">
    <name type="scientific">Cinara cedri</name>
    <dbReference type="NCBI Taxonomy" id="506608"/>
    <lineage>
        <taxon>Eukaryota</taxon>
        <taxon>Metazoa</taxon>
        <taxon>Ecdysozoa</taxon>
        <taxon>Arthropoda</taxon>
        <taxon>Hexapoda</taxon>
        <taxon>Insecta</taxon>
        <taxon>Pterygota</taxon>
        <taxon>Neoptera</taxon>
        <taxon>Paraneoptera</taxon>
        <taxon>Hemiptera</taxon>
        <taxon>Sternorrhyncha</taxon>
        <taxon>Aphidomorpha</taxon>
        <taxon>Aphidoidea</taxon>
        <taxon>Aphididae</taxon>
        <taxon>Lachninae</taxon>
        <taxon>Cinara</taxon>
    </lineage>
</organism>
<feature type="site" description="Crucial to convey clamshell closure to channel opening" evidence="16">
    <location>
        <position position="720"/>
    </location>
</feature>
<dbReference type="PRINTS" id="PR00177">
    <property type="entry name" value="NMDARECEPTOR"/>
</dbReference>
<evidence type="ECO:0000313" key="21">
    <source>
        <dbReference type="EMBL" id="VVC31585.1"/>
    </source>
</evidence>
<dbReference type="FunFam" id="3.40.190.10:FF:000178">
    <property type="entry name" value="Glutamate receptor subunit"/>
    <property type="match status" value="1"/>
</dbReference>
<keyword evidence="4 18" id="KW-0812">Transmembrane</keyword>
<dbReference type="Gene3D" id="3.40.50.2300">
    <property type="match status" value="2"/>
</dbReference>
<keyword evidence="5 18" id="KW-1133">Transmembrane helix</keyword>
<dbReference type="SMART" id="SM00079">
    <property type="entry name" value="PBPe"/>
    <property type="match status" value="1"/>
</dbReference>
<dbReference type="GO" id="GO:0015276">
    <property type="term" value="F:ligand-gated monoatomic ion channel activity"/>
    <property type="evidence" value="ECO:0007669"/>
    <property type="project" value="InterPro"/>
</dbReference>
<dbReference type="Proteomes" id="UP000325440">
    <property type="component" value="Unassembled WGS sequence"/>
</dbReference>
<evidence type="ECO:0000256" key="17">
    <source>
        <dbReference type="PIRSR" id="PIRSR601508-3"/>
    </source>
</evidence>
<dbReference type="InterPro" id="IPR015683">
    <property type="entry name" value="Ionotropic_Glu_rcpt"/>
</dbReference>
<keyword evidence="12" id="KW-1071">Ligand-gated ion channel</keyword>
<evidence type="ECO:0000256" key="15">
    <source>
        <dbReference type="PIRSR" id="PIRSR601508-1"/>
    </source>
</evidence>
<comment type="similarity">
    <text evidence="1">Belongs to the glutamate-gated ion channel (TC 1.A.10.1) family.</text>
</comment>
<dbReference type="CDD" id="cd06382">
    <property type="entry name" value="PBP1_iGluR_Kainate"/>
    <property type="match status" value="1"/>
</dbReference>
<dbReference type="FunFam" id="3.40.190.10:FF:000061">
    <property type="entry name" value="Glutamate receptor, ionotropic kainate"/>
    <property type="match status" value="1"/>
</dbReference>
<dbReference type="Gene3D" id="3.40.190.10">
    <property type="entry name" value="Periplasmic binding protein-like II"/>
    <property type="match status" value="2"/>
</dbReference>
<dbReference type="GO" id="GO:0045211">
    <property type="term" value="C:postsynaptic membrane"/>
    <property type="evidence" value="ECO:0007669"/>
    <property type="project" value="UniProtKB-SubCell"/>
</dbReference>
<evidence type="ECO:0000313" key="22">
    <source>
        <dbReference type="Proteomes" id="UP000325440"/>
    </source>
</evidence>
<evidence type="ECO:0000256" key="9">
    <source>
        <dbReference type="ARBA" id="ARBA00023170"/>
    </source>
</evidence>
<evidence type="ECO:0000256" key="18">
    <source>
        <dbReference type="SAM" id="Phobius"/>
    </source>
</evidence>
<evidence type="ECO:0000256" key="12">
    <source>
        <dbReference type="ARBA" id="ARBA00023286"/>
    </source>
</evidence>
<evidence type="ECO:0000256" key="10">
    <source>
        <dbReference type="ARBA" id="ARBA00023180"/>
    </source>
</evidence>
<evidence type="ECO:0000256" key="4">
    <source>
        <dbReference type="ARBA" id="ARBA00022692"/>
    </source>
</evidence>
<gene>
    <name evidence="21" type="ORF">CINCED_3A014375</name>
</gene>
<evidence type="ECO:0000256" key="6">
    <source>
        <dbReference type="ARBA" id="ARBA00023018"/>
    </source>
</evidence>
<evidence type="ECO:0000256" key="5">
    <source>
        <dbReference type="ARBA" id="ARBA00022989"/>
    </source>
</evidence>
<dbReference type="EMBL" id="CABPRJ010000950">
    <property type="protein sequence ID" value="VVC31585.1"/>
    <property type="molecule type" value="Genomic_DNA"/>
</dbReference>
<evidence type="ECO:0000259" key="19">
    <source>
        <dbReference type="SMART" id="SM00079"/>
    </source>
</evidence>
<dbReference type="OrthoDB" id="5984008at2759"/>
<comment type="subcellular location">
    <subcellularLocation>
        <location evidence="14">Postsynaptic cell membrane</location>
        <topology evidence="14">Multi-pass membrane protein</topology>
    </subcellularLocation>
</comment>
<evidence type="ECO:0000256" key="2">
    <source>
        <dbReference type="ARBA" id="ARBA00022448"/>
    </source>
</evidence>
<evidence type="ECO:0000256" key="14">
    <source>
        <dbReference type="ARBA" id="ARBA00034104"/>
    </source>
</evidence>
<evidence type="ECO:0000256" key="8">
    <source>
        <dbReference type="ARBA" id="ARBA00023136"/>
    </source>
</evidence>
<evidence type="ECO:0000256" key="7">
    <source>
        <dbReference type="ARBA" id="ARBA00023065"/>
    </source>
</evidence>
<keyword evidence="11" id="KW-0628">Postsynaptic cell membrane</keyword>
<dbReference type="SUPFAM" id="SSF53850">
    <property type="entry name" value="Periplasmic binding protein-like II"/>
    <property type="match status" value="1"/>
</dbReference>
<protein>
    <submittedName>
        <fullName evidence="21">Ionotropic glutamate receptor, L-glutamate and glycine-binding domain,Ionotropic glutamate receptor</fullName>
    </submittedName>
</protein>
<dbReference type="Pfam" id="PF00060">
    <property type="entry name" value="Lig_chan"/>
    <property type="match status" value="1"/>
</dbReference>
<dbReference type="InterPro" id="IPR001828">
    <property type="entry name" value="ANF_lig-bd_rcpt"/>
</dbReference>
<evidence type="ECO:0000256" key="11">
    <source>
        <dbReference type="ARBA" id="ARBA00023257"/>
    </source>
</evidence>
<dbReference type="InterPro" id="IPR028082">
    <property type="entry name" value="Peripla_BP_I"/>
</dbReference>
<evidence type="ECO:0000256" key="13">
    <source>
        <dbReference type="ARBA" id="ARBA00023303"/>
    </source>
</evidence>
<feature type="binding site" evidence="15">
    <location>
        <position position="792"/>
    </location>
    <ligand>
        <name>L-glutamate</name>
        <dbReference type="ChEBI" id="CHEBI:29985"/>
    </ligand>
</feature>
<dbReference type="Pfam" id="PF10613">
    <property type="entry name" value="Lig_chan-Glu_bd"/>
    <property type="match status" value="1"/>
</dbReference>
<evidence type="ECO:0000256" key="1">
    <source>
        <dbReference type="ARBA" id="ARBA00008685"/>
    </source>
</evidence>
<dbReference type="InterPro" id="IPR001320">
    <property type="entry name" value="Iontro_rcpt_C"/>
</dbReference>
<feature type="binding site" evidence="15">
    <location>
        <position position="742"/>
    </location>
    <ligand>
        <name>L-glutamate</name>
        <dbReference type="ChEBI" id="CHEBI:29985"/>
    </ligand>
</feature>
<keyword evidence="13" id="KW-0407">Ion channel</keyword>
<dbReference type="FunFam" id="1.10.287.70:FF:000010">
    <property type="entry name" value="Putative glutamate receptor ionotropic kainate 1"/>
    <property type="match status" value="1"/>
</dbReference>
<evidence type="ECO:0000256" key="3">
    <source>
        <dbReference type="ARBA" id="ARBA00022475"/>
    </source>
</evidence>
<keyword evidence="22" id="KW-1185">Reference proteome</keyword>
<dbReference type="InterPro" id="IPR001508">
    <property type="entry name" value="Iono_Glu_rcpt_met"/>
</dbReference>
<evidence type="ECO:0000256" key="16">
    <source>
        <dbReference type="PIRSR" id="PIRSR601508-2"/>
    </source>
</evidence>
<keyword evidence="10" id="KW-0325">Glycoprotein</keyword>
<keyword evidence="7" id="KW-0406">Ion transport</keyword>
<dbReference type="InterPro" id="IPR019594">
    <property type="entry name" value="Glu/Gly-bd"/>
</dbReference>
<keyword evidence="17" id="KW-1015">Disulfide bond</keyword>
<dbReference type="PANTHER" id="PTHR18966">
    <property type="entry name" value="IONOTROPIC GLUTAMATE RECEPTOR"/>
    <property type="match status" value="1"/>
</dbReference>
<dbReference type="GO" id="GO:0038023">
    <property type="term" value="F:signaling receptor activity"/>
    <property type="evidence" value="ECO:0007669"/>
    <property type="project" value="InterPro"/>
</dbReference>
<feature type="binding site" evidence="15">
    <location>
        <position position="741"/>
    </location>
    <ligand>
        <name>L-glutamate</name>
        <dbReference type="ChEBI" id="CHEBI:29985"/>
    </ligand>
</feature>
<feature type="domain" description="Ionotropic glutamate receptor C-terminal" evidence="19">
    <location>
        <begin position="484"/>
        <end position="855"/>
    </location>
</feature>
<accession>A0A5E4MP06</accession>
<sequence>MCVCVYILYECTWRTSKIIASYVPGFFHWSVGGRKYFSIQYVLNPRGAKMYDIAITLYSSFALLLLAAADYDSSDEKVKPLAINHKGVKIVALFHENDDTVNELAYNVSVKTVNIMDTVLPKNEIVQRSEYIINDMYNVTRVVCDSLKPGTAAFIGGTDDEDIENVVRSISTRTQIPFILTRWQTFHRPPDPYAISLYPEPSLLSEAIRDIILDMDWESFTAIYESQECLIRFKSLLTHFNYGYNAPGKSIKIIQMSPTDDFRPLFKELKLSGEKHIILDYEVEHITPILKQADEVHFMGDYQSYVITNLDAHTLSFNEFHRSMANITLIRLVDPDSKHVKDAVNEILFNEKKNGRRSILSESTIKTKTALIYDAVNFFAMSLHGLVATQLIKPTNVTCDNIKPWVHGYSLINYMRVMELHGLTGKMRFDNVTGNRNYFKVDVVKVHGNEKHRLGSWDPEQKMTLTRSASEIYTELSQSITNKTFIVVGKLVQPYLMKCNSTKKGMDKDEECFEGFAYDLLEEMAKFNGFKFKFTTNEDYGSLNQKTGKWTGMIGELQSMRADLAICDLTITFDRRNAVDFTTPFMTLGISILYAKPEKKKPQLFWFLNPLSFSVWMYTATAYLGVSLFLFMLARITPNEWHDPQPWTDRNNELETRLNVANLIWFSCGTMLQQGSDISPQAVSTRLVAGMWWFFALIMTSSYTANLTASITSGRLDTPIKNVEDLSKESGIAYGCYKEGSTAGFFQKSNVSLYQRMWSVMESSNPTVFTISNQEGVDRVLKGKGRYAFLMESSSIEYQTERNCNLMQIGNTLDSKGYGIAMPMNSPYRTLISESVLRLQESGTLNKLKDKWWLVQGEKKCEAKIESDKLGFEKIGGVFVVLVLGCLIAFLFSILEFLWNIRKVAIEEEITPKEALILEWKFAMKCDGVIKPLKRRFLSTENRKGNSDTSSNN</sequence>
<keyword evidence="8 18" id="KW-0472">Membrane</keyword>
<proteinExistence type="inferred from homology"/>
<feature type="binding site" evidence="15">
    <location>
        <position position="570"/>
    </location>
    <ligand>
        <name>L-glutamate</name>
        <dbReference type="ChEBI" id="CHEBI:29985"/>
    </ligand>
</feature>
<feature type="binding site" evidence="15">
    <location>
        <position position="575"/>
    </location>
    <ligand>
        <name>L-glutamate</name>
        <dbReference type="ChEBI" id="CHEBI:29985"/>
    </ligand>
</feature>
<dbReference type="SUPFAM" id="SSF53822">
    <property type="entry name" value="Periplasmic binding protein-like I"/>
    <property type="match status" value="1"/>
</dbReference>
<evidence type="ECO:0000259" key="20">
    <source>
        <dbReference type="SMART" id="SM00918"/>
    </source>
</evidence>
<keyword evidence="3" id="KW-1003">Cell membrane</keyword>
<keyword evidence="9 21" id="KW-0675">Receptor</keyword>
<feature type="disulfide bond" evidence="17">
    <location>
        <begin position="804"/>
        <end position="861"/>
    </location>
</feature>
<name>A0A5E4MP06_9HEMI</name>